<feature type="repeat" description="ANK" evidence="3">
    <location>
        <begin position="54"/>
        <end position="86"/>
    </location>
</feature>
<evidence type="ECO:0000313" key="4">
    <source>
        <dbReference type="EMBL" id="TKZ35923.1"/>
    </source>
</evidence>
<evidence type="ECO:0000256" key="3">
    <source>
        <dbReference type="PROSITE-ProRule" id="PRU00023"/>
    </source>
</evidence>
<feature type="repeat" description="ANK" evidence="3">
    <location>
        <begin position="87"/>
        <end position="120"/>
    </location>
</feature>
<dbReference type="Gene3D" id="1.25.40.20">
    <property type="entry name" value="Ankyrin repeat-containing domain"/>
    <property type="match status" value="1"/>
</dbReference>
<protein>
    <submittedName>
        <fullName evidence="4">Ankyrin repeat domain-containing protein</fullName>
    </submittedName>
</protein>
<keyword evidence="5" id="KW-1185">Reference proteome</keyword>
<dbReference type="InterPro" id="IPR036770">
    <property type="entry name" value="Ankyrin_rpt-contain_sf"/>
</dbReference>
<proteinExistence type="predicted"/>
<evidence type="ECO:0000256" key="1">
    <source>
        <dbReference type="ARBA" id="ARBA00022737"/>
    </source>
</evidence>
<name>A0ABY2TTJ4_9SPIR</name>
<dbReference type="SMART" id="SM00248">
    <property type="entry name" value="ANK"/>
    <property type="match status" value="2"/>
</dbReference>
<dbReference type="PANTHER" id="PTHR24134">
    <property type="entry name" value="ANKYRIN REPEAT-CONTAINING PROTEIN DDB_G0279043"/>
    <property type="match status" value="1"/>
</dbReference>
<evidence type="ECO:0000313" key="5">
    <source>
        <dbReference type="Proteomes" id="UP000310168"/>
    </source>
</evidence>
<dbReference type="SUPFAM" id="SSF48403">
    <property type="entry name" value="Ankyrin repeat"/>
    <property type="match status" value="1"/>
</dbReference>
<dbReference type="EMBL" id="SJDU01000040">
    <property type="protein sequence ID" value="TKZ35923.1"/>
    <property type="molecule type" value="Genomic_DNA"/>
</dbReference>
<dbReference type="PROSITE" id="PS50297">
    <property type="entry name" value="ANK_REP_REGION"/>
    <property type="match status" value="2"/>
</dbReference>
<organism evidence="4 5">
    <name type="scientific">Brachyspira catarrhinii</name>
    <dbReference type="NCBI Taxonomy" id="2528966"/>
    <lineage>
        <taxon>Bacteria</taxon>
        <taxon>Pseudomonadati</taxon>
        <taxon>Spirochaetota</taxon>
        <taxon>Spirochaetia</taxon>
        <taxon>Brachyspirales</taxon>
        <taxon>Brachyspiraceae</taxon>
        <taxon>Brachyspira</taxon>
    </lineage>
</organism>
<dbReference type="Proteomes" id="UP000310168">
    <property type="component" value="Unassembled WGS sequence"/>
</dbReference>
<dbReference type="PROSITE" id="PS50088">
    <property type="entry name" value="ANK_REPEAT"/>
    <property type="match status" value="2"/>
</dbReference>
<evidence type="ECO:0000256" key="2">
    <source>
        <dbReference type="ARBA" id="ARBA00023043"/>
    </source>
</evidence>
<dbReference type="Pfam" id="PF12796">
    <property type="entry name" value="Ank_2"/>
    <property type="match status" value="1"/>
</dbReference>
<comment type="caution">
    <text evidence="4">The sequence shown here is derived from an EMBL/GenBank/DDBJ whole genome shotgun (WGS) entry which is preliminary data.</text>
</comment>
<dbReference type="RefSeq" id="WP_137997604.1">
    <property type="nucleotide sequence ID" value="NZ_SJDU01000040.1"/>
</dbReference>
<gene>
    <name evidence="4" type="ORF">EZH24_02760</name>
</gene>
<dbReference type="InterPro" id="IPR002110">
    <property type="entry name" value="Ankyrin_rpt"/>
</dbReference>
<dbReference type="PANTHER" id="PTHR24134:SF9">
    <property type="entry name" value="ANKYRIN REPEAT AND SOCS BOX PROTEIN 8"/>
    <property type="match status" value="1"/>
</dbReference>
<sequence>MKKNFNKGYSLFDLFKIIIDKKYESKINSEEHINALLEAINRSSKDDITYRNENKLTCLHFAVQIGSADIVKALIEKGADVNAITDRGVTPLHLAIVKKQPEDIIKVLIENGADYHIKEANFSAMELAKLMDVDYMHLFGEQKK</sequence>
<accession>A0ABY2TTJ4</accession>
<keyword evidence="2 3" id="KW-0040">ANK repeat</keyword>
<keyword evidence="1" id="KW-0677">Repeat</keyword>
<reference evidence="4 5" key="1">
    <citation type="journal article" date="2019" name="Anaerobe">
        <title>Brachyspira catarrhinii sp. nov., an anaerobic intestinal spirochaete isolated from vervet monkeys may have been misidentified as Brachyspira aalborgi in previous studies.</title>
        <authorList>
            <person name="Phillips N.D."/>
            <person name="La T."/>
            <person name="Hampson D.J."/>
        </authorList>
    </citation>
    <scope>NUCLEOTIDE SEQUENCE [LARGE SCALE GENOMIC DNA]</scope>
    <source>
        <strain evidence="4 5">Z12</strain>
    </source>
</reference>